<dbReference type="InterPro" id="IPR005864">
    <property type="entry name" value="ATP_synth_F0_bsu_bac"/>
</dbReference>
<evidence type="ECO:0000256" key="13">
    <source>
        <dbReference type="ARBA" id="ARBA00025830"/>
    </source>
</evidence>
<reference evidence="17 18" key="1">
    <citation type="submission" date="2020-08" db="EMBL/GenBank/DDBJ databases">
        <title>The Agave Microbiome: Exploring the role of microbial communities in plant adaptations to desert environments.</title>
        <authorList>
            <person name="Partida-Martinez L.P."/>
        </authorList>
    </citation>
    <scope>NUCLEOTIDE SEQUENCE [LARGE SCALE GENOMIC DNA]</scope>
    <source>
        <strain evidence="17 18">AS2.23</strain>
    </source>
</reference>
<evidence type="ECO:0000256" key="1">
    <source>
        <dbReference type="ARBA" id="ARBA00004162"/>
    </source>
</evidence>
<keyword evidence="4 14" id="KW-1003">Cell membrane</keyword>
<dbReference type="PANTHER" id="PTHR33445">
    <property type="entry name" value="ATP SYNTHASE SUBUNIT B', CHLOROPLASTIC"/>
    <property type="match status" value="1"/>
</dbReference>
<evidence type="ECO:0000256" key="3">
    <source>
        <dbReference type="ARBA" id="ARBA00022448"/>
    </source>
</evidence>
<evidence type="ECO:0000313" key="18">
    <source>
        <dbReference type="Proteomes" id="UP000533269"/>
    </source>
</evidence>
<comment type="similarity">
    <text evidence="2 14 15">Belongs to the ATPase B chain family.</text>
</comment>
<dbReference type="NCBIfam" id="NF004412">
    <property type="entry name" value="PRK05759.1-3"/>
    <property type="match status" value="1"/>
</dbReference>
<dbReference type="GO" id="GO:0046961">
    <property type="term" value="F:proton-transporting ATPase activity, rotational mechanism"/>
    <property type="evidence" value="ECO:0007669"/>
    <property type="project" value="TreeGrafter"/>
</dbReference>
<evidence type="ECO:0000256" key="14">
    <source>
        <dbReference type="HAMAP-Rule" id="MF_01398"/>
    </source>
</evidence>
<keyword evidence="9 14" id="KW-0406">Ion transport</keyword>
<evidence type="ECO:0000256" key="9">
    <source>
        <dbReference type="ARBA" id="ARBA00023065"/>
    </source>
</evidence>
<evidence type="ECO:0000256" key="16">
    <source>
        <dbReference type="SAM" id="Coils"/>
    </source>
</evidence>
<evidence type="ECO:0000256" key="4">
    <source>
        <dbReference type="ARBA" id="ARBA00022475"/>
    </source>
</evidence>
<gene>
    <name evidence="14" type="primary">atpF</name>
    <name evidence="17" type="ORF">FHR75_000843</name>
</gene>
<feature type="coiled-coil region" evidence="16">
    <location>
        <begin position="51"/>
        <end position="128"/>
    </location>
</feature>
<comment type="function">
    <text evidence="14">Component of the F(0) channel, it forms part of the peripheral stalk, linking F(1) to F(0).</text>
</comment>
<dbReference type="SUPFAM" id="SSF81573">
    <property type="entry name" value="F1F0 ATP synthase subunit B, membrane domain"/>
    <property type="match status" value="1"/>
</dbReference>
<proteinExistence type="inferred from homology"/>
<keyword evidence="5 14" id="KW-0138">CF(0)</keyword>
<dbReference type="Gene3D" id="1.20.5.620">
    <property type="entry name" value="F1F0 ATP synthase subunit B, membrane domain"/>
    <property type="match status" value="1"/>
</dbReference>
<organism evidence="17 18">
    <name type="scientific">Kineococcus radiotolerans</name>
    <dbReference type="NCBI Taxonomy" id="131568"/>
    <lineage>
        <taxon>Bacteria</taxon>
        <taxon>Bacillati</taxon>
        <taxon>Actinomycetota</taxon>
        <taxon>Actinomycetes</taxon>
        <taxon>Kineosporiales</taxon>
        <taxon>Kineosporiaceae</taxon>
        <taxon>Kineococcus</taxon>
    </lineage>
</organism>
<dbReference type="GO" id="GO:0005886">
    <property type="term" value="C:plasma membrane"/>
    <property type="evidence" value="ECO:0007669"/>
    <property type="project" value="UniProtKB-SubCell"/>
</dbReference>
<comment type="function">
    <text evidence="12 14">F(1)F(0) ATP synthase produces ATP from ADP in the presence of a proton or sodium gradient. F-type ATPases consist of two structural domains, F(1) containing the extramembraneous catalytic core and F(0) containing the membrane proton channel, linked together by a central stalk and a peripheral stalk. During catalysis, ATP synthesis in the catalytic domain of F(1) is coupled via a rotary mechanism of the central stalk subunits to proton translocation.</text>
</comment>
<dbReference type="Proteomes" id="UP000533269">
    <property type="component" value="Unassembled WGS sequence"/>
</dbReference>
<sequence>MLVAAFAAAGEEVEGNPTYPILPHLGELIVGIIFAIIIYAVIAKKVVPRLEAMYEERRAAIEGNVEKAEKAQAEAQVALEQYKAQLADARGEANRIREEARQQGAQILAEMREQAQAESERITTAARATIEAERVQATAQLRAEVGRLATDLAGRIVGESLQDSARQSGVVDRFLADLERSESGASSR</sequence>
<comment type="subcellular location">
    <subcellularLocation>
        <location evidence="1 14">Cell membrane</location>
        <topology evidence="1 14">Single-pass membrane protein</topology>
    </subcellularLocation>
</comment>
<dbReference type="EMBL" id="JACHVY010000001">
    <property type="protein sequence ID" value="MBB2900055.1"/>
    <property type="molecule type" value="Genomic_DNA"/>
</dbReference>
<evidence type="ECO:0000256" key="8">
    <source>
        <dbReference type="ARBA" id="ARBA00022989"/>
    </source>
</evidence>
<evidence type="ECO:0000256" key="6">
    <source>
        <dbReference type="ARBA" id="ARBA00022692"/>
    </source>
</evidence>
<dbReference type="GO" id="GO:0045259">
    <property type="term" value="C:proton-transporting ATP synthase complex"/>
    <property type="evidence" value="ECO:0007669"/>
    <property type="project" value="UniProtKB-KW"/>
</dbReference>
<comment type="subunit">
    <text evidence="13 14">F-type ATPases have 2 components, F(1) - the catalytic core - and F(0) - the membrane proton channel. F(1) has five subunits: alpha(3), beta(3), gamma(1), delta(1), epsilon(1). F(0) has three main subunits: a(1), b(2) and c(10-14). The alpha and beta chains form an alternating ring which encloses part of the gamma chain. F(1) is attached to F(0) by a central stalk formed by the gamma and epsilon chains, while a peripheral stalk is formed by the delta and b chains.</text>
</comment>
<dbReference type="NCBIfam" id="TIGR01144">
    <property type="entry name" value="ATP_synt_b"/>
    <property type="match status" value="1"/>
</dbReference>
<dbReference type="SMR" id="A0A7W4TJI8"/>
<dbReference type="GO" id="GO:0046933">
    <property type="term" value="F:proton-transporting ATP synthase activity, rotational mechanism"/>
    <property type="evidence" value="ECO:0007669"/>
    <property type="project" value="UniProtKB-UniRule"/>
</dbReference>
<dbReference type="Pfam" id="PF00430">
    <property type="entry name" value="ATP-synt_B"/>
    <property type="match status" value="1"/>
</dbReference>
<dbReference type="InterPro" id="IPR002146">
    <property type="entry name" value="ATP_synth_b/b'su_bac/chlpt"/>
</dbReference>
<keyword evidence="3 14" id="KW-0813">Transport</keyword>
<accession>A0A7W4TJI8</accession>
<dbReference type="CDD" id="cd06503">
    <property type="entry name" value="ATP-synt_Fo_b"/>
    <property type="match status" value="1"/>
</dbReference>
<dbReference type="AlphaFoldDB" id="A0A7W4TJI8"/>
<evidence type="ECO:0000256" key="11">
    <source>
        <dbReference type="ARBA" id="ARBA00023310"/>
    </source>
</evidence>
<keyword evidence="16" id="KW-0175">Coiled coil</keyword>
<evidence type="ECO:0000256" key="7">
    <source>
        <dbReference type="ARBA" id="ARBA00022781"/>
    </source>
</evidence>
<protein>
    <recommendedName>
        <fullName evidence="14">ATP synthase subunit b</fullName>
    </recommendedName>
    <alternativeName>
        <fullName evidence="14">ATP synthase F(0) sector subunit b</fullName>
    </alternativeName>
    <alternativeName>
        <fullName evidence="14">ATPase subunit I</fullName>
    </alternativeName>
    <alternativeName>
        <fullName evidence="14">F-type ATPase subunit b</fullName>
        <shortName evidence="14">F-ATPase subunit b</shortName>
    </alternativeName>
</protein>
<dbReference type="PANTHER" id="PTHR33445:SF1">
    <property type="entry name" value="ATP SYNTHASE SUBUNIT B"/>
    <property type="match status" value="1"/>
</dbReference>
<dbReference type="InterPro" id="IPR050059">
    <property type="entry name" value="ATP_synthase_B_chain"/>
</dbReference>
<keyword evidence="10 14" id="KW-0472">Membrane</keyword>
<evidence type="ECO:0000256" key="5">
    <source>
        <dbReference type="ARBA" id="ARBA00022547"/>
    </source>
</evidence>
<keyword evidence="6 14" id="KW-0812">Transmembrane</keyword>
<keyword evidence="7 14" id="KW-0375">Hydrogen ion transport</keyword>
<evidence type="ECO:0000256" key="10">
    <source>
        <dbReference type="ARBA" id="ARBA00023136"/>
    </source>
</evidence>
<comment type="caution">
    <text evidence="17">The sequence shown here is derived from an EMBL/GenBank/DDBJ whole genome shotgun (WGS) entry which is preliminary data.</text>
</comment>
<evidence type="ECO:0000313" key="17">
    <source>
        <dbReference type="EMBL" id="MBB2900055.1"/>
    </source>
</evidence>
<evidence type="ECO:0000256" key="2">
    <source>
        <dbReference type="ARBA" id="ARBA00005513"/>
    </source>
</evidence>
<reference evidence="17 18" key="2">
    <citation type="submission" date="2020-08" db="EMBL/GenBank/DDBJ databases">
        <authorList>
            <person name="Partida-Martinez L."/>
            <person name="Huntemann M."/>
            <person name="Clum A."/>
            <person name="Wang J."/>
            <person name="Palaniappan K."/>
            <person name="Ritter S."/>
            <person name="Chen I.-M."/>
            <person name="Stamatis D."/>
            <person name="Reddy T."/>
            <person name="O'Malley R."/>
            <person name="Daum C."/>
            <person name="Shapiro N."/>
            <person name="Ivanova N."/>
            <person name="Kyrpides N."/>
            <person name="Woyke T."/>
        </authorList>
    </citation>
    <scope>NUCLEOTIDE SEQUENCE [LARGE SCALE GENOMIC DNA]</scope>
    <source>
        <strain evidence="17 18">AS2.23</strain>
    </source>
</reference>
<dbReference type="RefSeq" id="WP_012084390.1">
    <property type="nucleotide sequence ID" value="NZ_JACHVY010000001.1"/>
</dbReference>
<dbReference type="HAMAP" id="MF_01398">
    <property type="entry name" value="ATP_synth_b_bprime"/>
    <property type="match status" value="1"/>
</dbReference>
<feature type="transmembrane region" description="Helical" evidence="14">
    <location>
        <begin position="25"/>
        <end position="43"/>
    </location>
</feature>
<dbReference type="OMA" id="ILAWFTM"/>
<evidence type="ECO:0000256" key="12">
    <source>
        <dbReference type="ARBA" id="ARBA00025198"/>
    </source>
</evidence>
<keyword evidence="8 14" id="KW-1133">Transmembrane helix</keyword>
<evidence type="ECO:0000256" key="15">
    <source>
        <dbReference type="RuleBase" id="RU003848"/>
    </source>
</evidence>
<name>A0A7W4TJI8_KINRA</name>
<keyword evidence="11 14" id="KW-0066">ATP synthesis</keyword>
<dbReference type="InterPro" id="IPR028987">
    <property type="entry name" value="ATP_synth_B-like_membr_sf"/>
</dbReference>